<reference evidence="1" key="1">
    <citation type="submission" date="2023-06" db="EMBL/GenBank/DDBJ databases">
        <authorList>
            <person name="Noh H."/>
        </authorList>
    </citation>
    <scope>NUCLEOTIDE SEQUENCE</scope>
    <source>
        <strain evidence="1">DUCC20226</strain>
    </source>
</reference>
<protein>
    <submittedName>
        <fullName evidence="1">Uncharacterized protein</fullName>
    </submittedName>
</protein>
<keyword evidence="2" id="KW-1185">Reference proteome</keyword>
<evidence type="ECO:0000313" key="2">
    <source>
        <dbReference type="Proteomes" id="UP001265746"/>
    </source>
</evidence>
<evidence type="ECO:0000313" key="1">
    <source>
        <dbReference type="EMBL" id="KAK2596933.1"/>
    </source>
</evidence>
<accession>A0AAD9S1P1</accession>
<dbReference type="AlphaFoldDB" id="A0AAD9S1P1"/>
<sequence length="340" mass="38592">MWCSEYLGWVNSVTRVSDTRAPLASRSIVRDDFDTLPSQENCHLAWAKVIAGYSLREATFSSDLLPALSGLARLFSRAARSNYIAGMWESELYRELMWRIQPPYEQPFAVPSSLNSLVDILNSQSPFVAPSWSWVGRKQTITPCSEWEECGLPDFGGGNVSRPRYTLLKATVTPEAEDEFGRITNAVLSLETHAFLLGFDFEKDPEDPMLRWGRSKDSFYNLYIDGRDGPRLRLMLDWLPPEVEWDPSQEKEVMSGLMLALIGSSVVSEAYSDHPSEVERHQKQENLERPFGLVLYCDPRSGRYLRVGVFAVATAALNVAYELPYVKFFEGCELKTFEIV</sequence>
<organism evidence="1 2">
    <name type="scientific">Phomopsis amygdali</name>
    <name type="common">Fusicoccum amygdali</name>
    <dbReference type="NCBI Taxonomy" id="1214568"/>
    <lineage>
        <taxon>Eukaryota</taxon>
        <taxon>Fungi</taxon>
        <taxon>Dikarya</taxon>
        <taxon>Ascomycota</taxon>
        <taxon>Pezizomycotina</taxon>
        <taxon>Sordariomycetes</taxon>
        <taxon>Sordariomycetidae</taxon>
        <taxon>Diaporthales</taxon>
        <taxon>Diaporthaceae</taxon>
        <taxon>Diaporthe</taxon>
    </lineage>
</organism>
<gene>
    <name evidence="1" type="ORF">N8I77_012814</name>
</gene>
<dbReference type="PANTHER" id="PTHR33112:SF16">
    <property type="entry name" value="HETEROKARYON INCOMPATIBILITY DOMAIN-CONTAINING PROTEIN"/>
    <property type="match status" value="1"/>
</dbReference>
<dbReference type="PANTHER" id="PTHR33112">
    <property type="entry name" value="DOMAIN PROTEIN, PUTATIVE-RELATED"/>
    <property type="match status" value="1"/>
</dbReference>
<dbReference type="Proteomes" id="UP001265746">
    <property type="component" value="Unassembled WGS sequence"/>
</dbReference>
<name>A0AAD9S1P1_PHOAM</name>
<dbReference type="EMBL" id="JAUJFL010000010">
    <property type="protein sequence ID" value="KAK2596933.1"/>
    <property type="molecule type" value="Genomic_DNA"/>
</dbReference>
<comment type="caution">
    <text evidence="1">The sequence shown here is derived from an EMBL/GenBank/DDBJ whole genome shotgun (WGS) entry which is preliminary data.</text>
</comment>
<proteinExistence type="predicted"/>